<dbReference type="GO" id="GO:0006508">
    <property type="term" value="P:proteolysis"/>
    <property type="evidence" value="ECO:0007669"/>
    <property type="project" value="UniProtKB-KW"/>
</dbReference>
<dbReference type="GO" id="GO:0016926">
    <property type="term" value="P:protein desumoylation"/>
    <property type="evidence" value="ECO:0007669"/>
    <property type="project" value="TreeGrafter"/>
</dbReference>
<dbReference type="PROSITE" id="PS50600">
    <property type="entry name" value="ULP_PROTEASE"/>
    <property type="match status" value="1"/>
</dbReference>
<keyword evidence="7" id="KW-1185">Reference proteome</keyword>
<feature type="domain" description="Ubiquitin-like protease family profile" evidence="5">
    <location>
        <begin position="1"/>
        <end position="150"/>
    </location>
</feature>
<dbReference type="PANTHER" id="PTHR12606:SF1">
    <property type="entry name" value="UBIQUITIN-LIKE-SPECIFIC PROTEASE 1A"/>
    <property type="match status" value="1"/>
</dbReference>
<keyword evidence="2" id="KW-0645">Protease</keyword>
<keyword evidence="3" id="KW-0378">Hydrolase</keyword>
<protein>
    <recommendedName>
        <fullName evidence="5">Ubiquitin-like protease family profile domain-containing protein</fullName>
    </recommendedName>
</protein>
<comment type="similarity">
    <text evidence="1">Belongs to the peptidase C48 family.</text>
</comment>
<accession>A0AAV2E610</accession>
<evidence type="ECO:0000313" key="7">
    <source>
        <dbReference type="Proteomes" id="UP001497516"/>
    </source>
</evidence>
<dbReference type="GO" id="GO:0016929">
    <property type="term" value="F:deSUMOylase activity"/>
    <property type="evidence" value="ECO:0007669"/>
    <property type="project" value="TreeGrafter"/>
</dbReference>
<evidence type="ECO:0000313" key="6">
    <source>
        <dbReference type="EMBL" id="CAL1381112.1"/>
    </source>
</evidence>
<keyword evidence="4" id="KW-0788">Thiol protease</keyword>
<reference evidence="6 7" key="1">
    <citation type="submission" date="2024-04" db="EMBL/GenBank/DDBJ databases">
        <authorList>
            <person name="Fracassetti M."/>
        </authorList>
    </citation>
    <scope>NUCLEOTIDE SEQUENCE [LARGE SCALE GENOMIC DNA]</scope>
</reference>
<evidence type="ECO:0000256" key="1">
    <source>
        <dbReference type="ARBA" id="ARBA00005234"/>
    </source>
</evidence>
<dbReference type="InterPro" id="IPR038765">
    <property type="entry name" value="Papain-like_cys_pep_sf"/>
</dbReference>
<dbReference type="SUPFAM" id="SSF54001">
    <property type="entry name" value="Cysteine proteinases"/>
    <property type="match status" value="1"/>
</dbReference>
<dbReference type="GO" id="GO:0005634">
    <property type="term" value="C:nucleus"/>
    <property type="evidence" value="ECO:0007669"/>
    <property type="project" value="TreeGrafter"/>
</dbReference>
<dbReference type="EMBL" id="OZ034817">
    <property type="protein sequence ID" value="CAL1381112.1"/>
    <property type="molecule type" value="Genomic_DNA"/>
</dbReference>
<evidence type="ECO:0000256" key="2">
    <source>
        <dbReference type="ARBA" id="ARBA00022670"/>
    </source>
</evidence>
<evidence type="ECO:0000256" key="4">
    <source>
        <dbReference type="ARBA" id="ARBA00022807"/>
    </source>
</evidence>
<name>A0AAV2E610_9ROSI</name>
<dbReference type="PANTHER" id="PTHR12606">
    <property type="entry name" value="SENTRIN/SUMO-SPECIFIC PROTEASE"/>
    <property type="match status" value="1"/>
</dbReference>
<evidence type="ECO:0000259" key="5">
    <source>
        <dbReference type="PROSITE" id="PS50600"/>
    </source>
</evidence>
<dbReference type="Proteomes" id="UP001497516">
    <property type="component" value="Chromosome 4"/>
</dbReference>
<dbReference type="Gene3D" id="3.40.395.10">
    <property type="entry name" value="Adenoviral Proteinase, Chain A"/>
    <property type="match status" value="1"/>
</dbReference>
<evidence type="ECO:0000256" key="3">
    <source>
        <dbReference type="ARBA" id="ARBA00022801"/>
    </source>
</evidence>
<dbReference type="Pfam" id="PF02902">
    <property type="entry name" value="Peptidase_C48"/>
    <property type="match status" value="1"/>
</dbReference>
<gene>
    <name evidence="6" type="ORF">LTRI10_LOCUS22515</name>
</gene>
<sequence>MYEERRGTPFRLCFLPSQMQVGVEKYGYSPEKLLNNYRSSFLRNAYGSKKVYLPLNDGTHWYLAVVLTESKQVHLVDSAPMTDRNGNRMKVVGRMMAFLHDLFEKLYSELEKMNEAPNIRNFQLIIPDKVPIQENGFDCGMWVCLWMMYSDAMNGYCVGPCNEVDRMMLALKLVGCPQNLKLEKIHRHALEHSSMWKDMIRKDMVLMHGDARI</sequence>
<organism evidence="6 7">
    <name type="scientific">Linum trigynum</name>
    <dbReference type="NCBI Taxonomy" id="586398"/>
    <lineage>
        <taxon>Eukaryota</taxon>
        <taxon>Viridiplantae</taxon>
        <taxon>Streptophyta</taxon>
        <taxon>Embryophyta</taxon>
        <taxon>Tracheophyta</taxon>
        <taxon>Spermatophyta</taxon>
        <taxon>Magnoliopsida</taxon>
        <taxon>eudicotyledons</taxon>
        <taxon>Gunneridae</taxon>
        <taxon>Pentapetalae</taxon>
        <taxon>rosids</taxon>
        <taxon>fabids</taxon>
        <taxon>Malpighiales</taxon>
        <taxon>Linaceae</taxon>
        <taxon>Linum</taxon>
    </lineage>
</organism>
<dbReference type="InterPro" id="IPR003653">
    <property type="entry name" value="Peptidase_C48_C"/>
</dbReference>
<dbReference type="AlphaFoldDB" id="A0AAV2E610"/>
<proteinExistence type="inferred from homology"/>